<evidence type="ECO:0000256" key="2">
    <source>
        <dbReference type="SAM" id="Phobius"/>
    </source>
</evidence>
<feature type="region of interest" description="Disordered" evidence="1">
    <location>
        <begin position="295"/>
        <end position="325"/>
    </location>
</feature>
<dbReference type="RefSeq" id="XP_018087957.2">
    <property type="nucleotide sequence ID" value="XM_018232468.2"/>
</dbReference>
<sequence>MSPYILCPAAAYLAPPGGYAVTLQYGGGALIPPLSLSACRCCVFAAVAAFVARAASFRWMMGPCVLLVAVTVCVCALGTFAKPLGSVAHDNDGMSHRFRRSLPAGIPFDTDMMSYLPAESLQEEPLYPDINPALLSRLAAYPQDELLAALEKFGSNHRTDPLQDSRALQQLAQEGQWRDKEAKYLANLMHLWNQISQGRGYPEQLAALRGSIQRNGQFTRSYQDYDDTSLAPRSIRPKVPRNQMSEAAQSRYWQDGGYQATGPHMQQEEVNNDGILMDEEMLRFLVTQVLSAMSEAEMPQRLSSTPPRRLRRSLSENPPGDAPSDLLRIKRIESLPDPDYVTNGLLRRKQIDGDLEVRPGPYVEQRVTEQLLKYLPH</sequence>
<evidence type="ECO:0000313" key="4">
    <source>
        <dbReference type="Proteomes" id="UP000694892"/>
    </source>
</evidence>
<keyword evidence="2" id="KW-1133">Transmembrane helix</keyword>
<dbReference type="KEGG" id="xla:108699847"/>
<dbReference type="Pfam" id="PF07259">
    <property type="entry name" value="ProSAAS"/>
    <property type="match status" value="1"/>
</dbReference>
<keyword evidence="2" id="KW-0812">Transmembrane</keyword>
<evidence type="ECO:0000313" key="3">
    <source>
        <dbReference type="EMBL" id="OCT65150.1"/>
    </source>
</evidence>
<dbReference type="InterPro" id="IPR010832">
    <property type="entry name" value="ProSAAS"/>
</dbReference>
<dbReference type="OMA" id="YEAQMMS"/>
<evidence type="ECO:0000256" key="1">
    <source>
        <dbReference type="SAM" id="MobiDB-lite"/>
    </source>
</evidence>
<dbReference type="OrthoDB" id="8962476at2759"/>
<keyword evidence="2" id="KW-0472">Membrane</keyword>
<name>A0A974H5D4_XENLA</name>
<dbReference type="Proteomes" id="UP000694892">
    <property type="component" value="Chromosome 8S"/>
</dbReference>
<feature type="transmembrane region" description="Helical" evidence="2">
    <location>
        <begin position="30"/>
        <end position="52"/>
    </location>
</feature>
<proteinExistence type="predicted"/>
<reference evidence="4" key="1">
    <citation type="journal article" date="2016" name="Nature">
        <title>Genome evolution in the allotetraploid frog Xenopus laevis.</title>
        <authorList>
            <person name="Session A.M."/>
            <person name="Uno Y."/>
            <person name="Kwon T."/>
            <person name="Chapman J.A."/>
            <person name="Toyoda A."/>
            <person name="Takahashi S."/>
            <person name="Fukui A."/>
            <person name="Hikosaka A."/>
            <person name="Suzuki A."/>
            <person name="Kondo M."/>
            <person name="van Heeringen S.J."/>
            <person name="Quigley I."/>
            <person name="Heinz S."/>
            <person name="Ogino H."/>
            <person name="Ochi H."/>
            <person name="Hellsten U."/>
            <person name="Lyons J.B."/>
            <person name="Simakov O."/>
            <person name="Putnam N."/>
            <person name="Stites J."/>
            <person name="Kuroki Y."/>
            <person name="Tanaka T."/>
            <person name="Michiue T."/>
            <person name="Watanabe M."/>
            <person name="Bogdanovic O."/>
            <person name="Lister R."/>
            <person name="Georgiou G."/>
            <person name="Paranjpe S.S."/>
            <person name="van Kruijsbergen I."/>
            <person name="Shu S."/>
            <person name="Carlson J."/>
            <person name="Kinoshita T."/>
            <person name="Ohta Y."/>
            <person name="Mawaribuchi S."/>
            <person name="Jenkins J."/>
            <person name="Grimwood J."/>
            <person name="Schmutz J."/>
            <person name="Mitros T."/>
            <person name="Mozaffari S.V."/>
            <person name="Suzuki Y."/>
            <person name="Haramoto Y."/>
            <person name="Yamamoto T.S."/>
            <person name="Takagi C."/>
            <person name="Heald R."/>
            <person name="Miller K."/>
            <person name="Haudenschild C."/>
            <person name="Kitzman J."/>
            <person name="Nakayama T."/>
            <person name="Izutsu Y."/>
            <person name="Robert J."/>
            <person name="Fortriede J."/>
            <person name="Burns K."/>
            <person name="Lotay V."/>
            <person name="Karimi K."/>
            <person name="Yasuoka Y."/>
            <person name="Dichmann D.S."/>
            <person name="Flajnik M.F."/>
            <person name="Houston D.W."/>
            <person name="Shendure J."/>
            <person name="DuPasquier L."/>
            <person name="Vize P.D."/>
            <person name="Zorn A.M."/>
            <person name="Ito M."/>
            <person name="Marcotte E.M."/>
            <person name="Wallingford J.B."/>
            <person name="Ito Y."/>
            <person name="Asashima M."/>
            <person name="Ueno N."/>
            <person name="Matsuda Y."/>
            <person name="Veenstra G.J."/>
            <person name="Fujiyama A."/>
            <person name="Harland R.M."/>
            <person name="Taira M."/>
            <person name="Rokhsar D.S."/>
        </authorList>
    </citation>
    <scope>NUCLEOTIDE SEQUENCE [LARGE SCALE GENOMIC DNA]</scope>
    <source>
        <strain evidence="4">J</strain>
    </source>
</reference>
<gene>
    <name evidence="3" type="ORF">XELAEV_18041389mg</name>
</gene>
<accession>A0A974H5D4</accession>
<dbReference type="GO" id="GO:0004866">
    <property type="term" value="F:endopeptidase inhibitor activity"/>
    <property type="evidence" value="ECO:0007669"/>
    <property type="project" value="InterPro"/>
</dbReference>
<protein>
    <submittedName>
        <fullName evidence="3">Uncharacterized protein</fullName>
    </submittedName>
</protein>
<organism evidence="3 4">
    <name type="scientific">Xenopus laevis</name>
    <name type="common">African clawed frog</name>
    <dbReference type="NCBI Taxonomy" id="8355"/>
    <lineage>
        <taxon>Eukaryota</taxon>
        <taxon>Metazoa</taxon>
        <taxon>Chordata</taxon>
        <taxon>Craniata</taxon>
        <taxon>Vertebrata</taxon>
        <taxon>Euteleostomi</taxon>
        <taxon>Amphibia</taxon>
        <taxon>Batrachia</taxon>
        <taxon>Anura</taxon>
        <taxon>Pipoidea</taxon>
        <taxon>Pipidae</taxon>
        <taxon>Xenopodinae</taxon>
        <taxon>Xenopus</taxon>
        <taxon>Xenopus</taxon>
    </lineage>
</organism>
<feature type="transmembrane region" description="Helical" evidence="2">
    <location>
        <begin position="64"/>
        <end position="81"/>
    </location>
</feature>
<dbReference type="AlphaFoldDB" id="A0A974H5D4"/>
<dbReference type="EMBL" id="CM004481">
    <property type="protein sequence ID" value="OCT65150.1"/>
    <property type="molecule type" value="Genomic_DNA"/>
</dbReference>